<dbReference type="AlphaFoldDB" id="A0AAW4BI81"/>
<proteinExistence type="predicted"/>
<reference evidence="1" key="1">
    <citation type="journal article" date="2021" name="PeerJ">
        <title>Analysis of 44 Vibrio anguillarum genomes reveals high genetic diversity.</title>
        <authorList>
            <person name="Hansen M.J."/>
            <person name="Dalsgaard I."/>
        </authorList>
    </citation>
    <scope>NUCLEOTIDE SEQUENCE</scope>
    <source>
        <strain evidence="1">850617-1/1</strain>
    </source>
</reference>
<accession>A0AAW4BI81</accession>
<dbReference type="EMBL" id="SCLC01001195">
    <property type="protein sequence ID" value="MBF4437665.1"/>
    <property type="molecule type" value="Genomic_DNA"/>
</dbReference>
<feature type="non-terminal residue" evidence="1">
    <location>
        <position position="100"/>
    </location>
</feature>
<sequence length="100" mass="11003">MLFSTKEKTFKTLISTIPMVEIDAYFSAENVQSELKWVVDAATNSTNVDKVKAIQAELETRVIKDDVFAPVSLTFAVEGKPILDGTSRTLPTLSFNSNST</sequence>
<gene>
    <name evidence="1" type="ORF">ERJ77_24905</name>
</gene>
<evidence type="ECO:0000313" key="1">
    <source>
        <dbReference type="EMBL" id="MBF4437665.1"/>
    </source>
</evidence>
<organism evidence="1 2">
    <name type="scientific">Vibrio anguillarum</name>
    <name type="common">Listonella anguillarum</name>
    <dbReference type="NCBI Taxonomy" id="55601"/>
    <lineage>
        <taxon>Bacteria</taxon>
        <taxon>Pseudomonadati</taxon>
        <taxon>Pseudomonadota</taxon>
        <taxon>Gammaproteobacteria</taxon>
        <taxon>Vibrionales</taxon>
        <taxon>Vibrionaceae</taxon>
        <taxon>Vibrio</taxon>
    </lineage>
</organism>
<evidence type="ECO:0000313" key="2">
    <source>
        <dbReference type="Proteomes" id="UP000786185"/>
    </source>
</evidence>
<name>A0AAW4BI81_VIBAN</name>
<protein>
    <submittedName>
        <fullName evidence="1">Uncharacterized protein</fullName>
    </submittedName>
</protein>
<comment type="caution">
    <text evidence="1">The sequence shown here is derived from an EMBL/GenBank/DDBJ whole genome shotgun (WGS) entry which is preliminary data.</text>
</comment>
<dbReference type="Proteomes" id="UP000786185">
    <property type="component" value="Unassembled WGS sequence"/>
</dbReference>